<dbReference type="EMBL" id="FOIQ01000006">
    <property type="protein sequence ID" value="SEW25449.1"/>
    <property type="molecule type" value="Genomic_DNA"/>
</dbReference>
<sequence>MNRIVMMFSLALLTVSPVSGEDLDSLQVCVQAGDSCMKQYDTYEALKYYQRACEIAKAEAVEKAVANVQLPEEQLSMLSRKQADVVLQNLRHDAAVSAVAPCSIRMKLADCHYKRANYREVCEILKNVPEDSLSHDAFRQLVNSYQKLGDNDSYVYWTGCLVNRYPMDGEMVAGLSLGYTRNQQPQNGIACALRYFQRDSTNILVNRALADAYFMDRQFDKAEAVYERLLQQGDSTFNTLYSAAMSETRIDSLELAYKHLIPAFLISGMQHSGCAYRLGVVCVDTKRYEEGLRYLSLARELMHPDTTVMRAITLSQGEGYYLTQQYPQAIEAWKEHLTYNPGSIATYYNIGQTYGLLLEDYAQQAIYYQKFLELAEKEPPSEKLSEMIRKARATVQIRKMDD</sequence>
<evidence type="ECO:0000313" key="3">
    <source>
        <dbReference type="Proteomes" id="UP000199373"/>
    </source>
</evidence>
<feature type="chain" id="PRO_5011560270" evidence="1">
    <location>
        <begin position="21"/>
        <end position="402"/>
    </location>
</feature>
<dbReference type="Gene3D" id="1.25.40.10">
    <property type="entry name" value="Tetratricopeptide repeat domain"/>
    <property type="match status" value="3"/>
</dbReference>
<dbReference type="Pfam" id="PF13181">
    <property type="entry name" value="TPR_8"/>
    <property type="match status" value="1"/>
</dbReference>
<evidence type="ECO:0000256" key="1">
    <source>
        <dbReference type="SAM" id="SignalP"/>
    </source>
</evidence>
<name>A0A1I0QED9_9BACT</name>
<dbReference type="InterPro" id="IPR011990">
    <property type="entry name" value="TPR-like_helical_dom_sf"/>
</dbReference>
<reference evidence="2 3" key="1">
    <citation type="submission" date="2016-10" db="EMBL/GenBank/DDBJ databases">
        <authorList>
            <person name="de Groot N.N."/>
        </authorList>
    </citation>
    <scope>NUCLEOTIDE SEQUENCE [LARGE SCALE GENOMIC DNA]</scope>
    <source>
        <strain evidence="2 3">TC2-24</strain>
    </source>
</reference>
<keyword evidence="3" id="KW-1185">Reference proteome</keyword>
<proteinExistence type="predicted"/>
<keyword evidence="1" id="KW-0732">Signal</keyword>
<dbReference type="SUPFAM" id="SSF48452">
    <property type="entry name" value="TPR-like"/>
    <property type="match status" value="2"/>
</dbReference>
<organism evidence="2 3">
    <name type="scientific">Prevotella aff. ruminicola Tc2-24</name>
    <dbReference type="NCBI Taxonomy" id="81582"/>
    <lineage>
        <taxon>Bacteria</taxon>
        <taxon>Pseudomonadati</taxon>
        <taxon>Bacteroidota</taxon>
        <taxon>Bacteroidia</taxon>
        <taxon>Bacteroidales</taxon>
        <taxon>Prevotellaceae</taxon>
        <taxon>Prevotella</taxon>
    </lineage>
</organism>
<evidence type="ECO:0000313" key="2">
    <source>
        <dbReference type="EMBL" id="SEW25449.1"/>
    </source>
</evidence>
<dbReference type="RefSeq" id="WP_091916945.1">
    <property type="nucleotide sequence ID" value="NZ_FOIQ01000006.1"/>
</dbReference>
<accession>A0A1I0QED9</accession>
<dbReference type="SMART" id="SM00028">
    <property type="entry name" value="TPR"/>
    <property type="match status" value="5"/>
</dbReference>
<dbReference type="Proteomes" id="UP000199373">
    <property type="component" value="Unassembled WGS sequence"/>
</dbReference>
<protein>
    <submittedName>
        <fullName evidence="2">Tetratricopeptide repeat-containing protein</fullName>
    </submittedName>
</protein>
<dbReference type="InterPro" id="IPR019734">
    <property type="entry name" value="TPR_rpt"/>
</dbReference>
<dbReference type="AlphaFoldDB" id="A0A1I0QED9"/>
<feature type="signal peptide" evidence="1">
    <location>
        <begin position="1"/>
        <end position="20"/>
    </location>
</feature>
<gene>
    <name evidence="2" type="ORF">SAMN04487850_2401</name>
</gene>